<keyword evidence="4 6" id="KW-0808">Transferase</keyword>
<reference evidence="12 13" key="1">
    <citation type="submission" date="2024-06" db="EMBL/GenBank/DDBJ databases">
        <authorList>
            <person name="Kraege A."/>
            <person name="Thomma B."/>
        </authorList>
    </citation>
    <scope>NUCLEOTIDE SEQUENCE [LARGE SCALE GENOMIC DNA]</scope>
</reference>
<evidence type="ECO:0000256" key="1">
    <source>
        <dbReference type="ARBA" id="ARBA00005894"/>
    </source>
</evidence>
<dbReference type="Gene3D" id="1.20.120.1230">
    <property type="match status" value="1"/>
</dbReference>
<sequence>MPTTVGSMAAAHKSPELKAQEDLQSAITQHRDAIQLALKRVLDAGQAEPVLKPHVLQDALAGVAKEQNIPQLLDAPIAKHFSHCQEVIADHQCVALSLRPSYGKFMRFRICTDAMQVEFMDTTEFLKFKELHGAEVDAAEAYWGVELDLEPFKAHFPMMTRPSSIGDGVRFLNRHLSSKLFSSKEDFNPLFEYLRSLHSNGTSMMLNDRITSFDDMDAALTKAEKLLENMDAEVPVSEVAEKLRELGLESGWGSNVGRIRSTMLMLGDIIQAPDPETLQNFLGRLPIGFNVVILSPHGFFGQANVLGKPDTGGQIVYILDQVRALEREMLKRIEMAGLDLKPQILVVTRLIPEAQGTTCDQRIEAINGTHYARILRVPFRDKGGKVIPQWMSRFDVWPYLEQFALDAGAEITKELGGHKPDLIIGNYSDGNLVATLLAYHQNVTQCTIAHALEKTKYANADIHWRQMDADYHFAAQFTADLIAMNHTDFIITSTFQEIAGTEESMGQYEDHSHFTLPGLYRVISGINVFDPKFNIVSPGADLDIYFPYTDEKRRLTALHAEIEELLYGSNEAPTAKGVLKDKEKPVLFSMARLDHVKNLTGLAEWFARNKRLRQLCNLVIVGGIVDPSQTTDKEEKDQCNKMHNIIKEYKLDGEFRWLVAQKDPVRNGEIYRFIADKHGAFVQPALYEAFGLTVVEAMSCGLPTFATNQGGPAEIIVHGKSGFHVDPYHGDQAAALMEEFFEAAAKDISAWEKMSDASLQRIKEKYTWALYADRLMTLTRVYSFWKFVSKLDRRETRRYLQMFYTLMMRPLIAKVREDEAKKTEGAKGTPEEEAGAAAHVGGPIKHAGN</sequence>
<evidence type="ECO:0000256" key="7">
    <source>
        <dbReference type="SAM" id="MobiDB-lite"/>
    </source>
</evidence>
<evidence type="ECO:0000256" key="6">
    <source>
        <dbReference type="RuleBase" id="RU280817"/>
    </source>
</evidence>
<dbReference type="NCBIfam" id="TIGR02470">
    <property type="entry name" value="sucr_synth"/>
    <property type="match status" value="1"/>
</dbReference>
<feature type="domain" description="Sucrose synthase first GT-B" evidence="9">
    <location>
        <begin position="277"/>
        <end position="567"/>
    </location>
</feature>
<dbReference type="InterPro" id="IPR012820">
    <property type="entry name" value="Sucrose_synthase_pln/cyn"/>
</dbReference>
<evidence type="ECO:0000313" key="12">
    <source>
        <dbReference type="EMBL" id="CAL5226213.1"/>
    </source>
</evidence>
<dbReference type="Pfam" id="PF00862">
    <property type="entry name" value="GT-B_Sucrose_synth"/>
    <property type="match status" value="1"/>
</dbReference>
<evidence type="ECO:0000259" key="10">
    <source>
        <dbReference type="Pfam" id="PF24861"/>
    </source>
</evidence>
<dbReference type="Gene3D" id="3.40.50.2000">
    <property type="entry name" value="Glycogen Phosphorylase B"/>
    <property type="match status" value="2"/>
</dbReference>
<evidence type="ECO:0000259" key="8">
    <source>
        <dbReference type="Pfam" id="PF00534"/>
    </source>
</evidence>
<evidence type="ECO:0000313" key="13">
    <source>
        <dbReference type="Proteomes" id="UP001497392"/>
    </source>
</evidence>
<dbReference type="PANTHER" id="PTHR45839">
    <property type="match status" value="1"/>
</dbReference>
<dbReference type="InterPro" id="IPR056735">
    <property type="entry name" value="SUS_N"/>
</dbReference>
<dbReference type="Pfam" id="PF24862">
    <property type="entry name" value="SUS_EPBD"/>
    <property type="match status" value="1"/>
</dbReference>
<comment type="catalytic activity">
    <reaction evidence="5 6">
        <text>an NDP-alpha-D-glucose + D-fructose = a ribonucleoside 5'-diphosphate + sucrose + H(+)</text>
        <dbReference type="Rhea" id="RHEA:16241"/>
        <dbReference type="ChEBI" id="CHEBI:15378"/>
        <dbReference type="ChEBI" id="CHEBI:17992"/>
        <dbReference type="ChEBI" id="CHEBI:37721"/>
        <dbReference type="ChEBI" id="CHEBI:57930"/>
        <dbReference type="ChEBI" id="CHEBI:76533"/>
        <dbReference type="EC" id="2.4.1.13"/>
    </reaction>
</comment>
<dbReference type="Gene3D" id="3.10.450.330">
    <property type="match status" value="1"/>
</dbReference>
<dbReference type="PANTHER" id="PTHR45839:SF7">
    <property type="entry name" value="SUCROSE SYNTHASE 1"/>
    <property type="match status" value="1"/>
</dbReference>
<feature type="region of interest" description="Disordered" evidence="7">
    <location>
        <begin position="1"/>
        <end position="22"/>
    </location>
</feature>
<dbReference type="Pfam" id="PF24861">
    <property type="entry name" value="SUS_N"/>
    <property type="match status" value="1"/>
</dbReference>
<evidence type="ECO:0000256" key="5">
    <source>
        <dbReference type="ARBA" id="ARBA00049030"/>
    </source>
</evidence>
<keyword evidence="3 6" id="KW-0328">Glycosyltransferase</keyword>
<keyword evidence="13" id="KW-1185">Reference proteome</keyword>
<organism evidence="12 13">
    <name type="scientific">Coccomyxa viridis</name>
    <dbReference type="NCBI Taxonomy" id="1274662"/>
    <lineage>
        <taxon>Eukaryota</taxon>
        <taxon>Viridiplantae</taxon>
        <taxon>Chlorophyta</taxon>
        <taxon>core chlorophytes</taxon>
        <taxon>Trebouxiophyceae</taxon>
        <taxon>Trebouxiophyceae incertae sedis</taxon>
        <taxon>Coccomyxaceae</taxon>
        <taxon>Coccomyxa</taxon>
    </lineage>
</organism>
<dbReference type="InterPro" id="IPR001296">
    <property type="entry name" value="Glyco_trans_1"/>
</dbReference>
<protein>
    <recommendedName>
        <fullName evidence="2 6">Sucrose synthase</fullName>
        <ecNumber evidence="2 6">2.4.1.13</ecNumber>
    </recommendedName>
</protein>
<evidence type="ECO:0000259" key="9">
    <source>
        <dbReference type="Pfam" id="PF00862"/>
    </source>
</evidence>
<comment type="similarity">
    <text evidence="1 6">Belongs to the glycosyltransferase 1 family. Plant sucrose synthase subfamily.</text>
</comment>
<name>A0ABP1G8N1_9CHLO</name>
<feature type="domain" description="Glycosyl transferase family 1" evidence="8">
    <location>
        <begin position="578"/>
        <end position="743"/>
    </location>
</feature>
<dbReference type="Pfam" id="PF00534">
    <property type="entry name" value="Glycos_transf_1"/>
    <property type="match status" value="1"/>
</dbReference>
<dbReference type="InterPro" id="IPR056736">
    <property type="entry name" value="SUS_EPBD"/>
</dbReference>
<dbReference type="SUPFAM" id="SSF53756">
    <property type="entry name" value="UDP-Glycosyltransferase/glycogen phosphorylase"/>
    <property type="match status" value="1"/>
</dbReference>
<dbReference type="Proteomes" id="UP001497392">
    <property type="component" value="Unassembled WGS sequence"/>
</dbReference>
<dbReference type="EC" id="2.4.1.13" evidence="2 6"/>
<evidence type="ECO:0000256" key="2">
    <source>
        <dbReference type="ARBA" id="ARBA00012540"/>
    </source>
</evidence>
<evidence type="ECO:0000259" key="11">
    <source>
        <dbReference type="Pfam" id="PF24862"/>
    </source>
</evidence>
<evidence type="ECO:0000256" key="4">
    <source>
        <dbReference type="ARBA" id="ARBA00022679"/>
    </source>
</evidence>
<comment type="caution">
    <text evidence="12">The sequence shown here is derived from an EMBL/GenBank/DDBJ whole genome shotgun (WGS) entry which is preliminary data.</text>
</comment>
<comment type="function">
    <text evidence="6">Sucrose-cleaving enzyme that provides UDP-glucose and fructose for various metabolic pathways.</text>
</comment>
<gene>
    <name evidence="12" type="primary">g9052</name>
    <name evidence="12" type="ORF">VP750_LOCUS8119</name>
</gene>
<feature type="domain" description="Sucrose synthase N-terminal" evidence="10">
    <location>
        <begin position="19"/>
        <end position="130"/>
    </location>
</feature>
<evidence type="ECO:0000256" key="3">
    <source>
        <dbReference type="ARBA" id="ARBA00022676"/>
    </source>
</evidence>
<accession>A0ABP1G8N1</accession>
<dbReference type="EMBL" id="CAXHTA020000016">
    <property type="protein sequence ID" value="CAL5226213.1"/>
    <property type="molecule type" value="Genomic_DNA"/>
</dbReference>
<feature type="domain" description="Sucrose synthase EPBD" evidence="11">
    <location>
        <begin position="168"/>
        <end position="253"/>
    </location>
</feature>
<dbReference type="InterPro" id="IPR000368">
    <property type="entry name" value="Sucrose_synth_GT-B1"/>
</dbReference>
<proteinExistence type="inferred from homology"/>
<feature type="region of interest" description="Disordered" evidence="7">
    <location>
        <begin position="819"/>
        <end position="849"/>
    </location>
</feature>